<feature type="domain" description="HTH cro/C1-type" evidence="1">
    <location>
        <begin position="19"/>
        <end position="76"/>
    </location>
</feature>
<keyword evidence="3" id="KW-1185">Reference proteome</keyword>
<organism evidence="2 3">
    <name type="scientific">Virgisporangium aurantiacum</name>
    <dbReference type="NCBI Taxonomy" id="175570"/>
    <lineage>
        <taxon>Bacteria</taxon>
        <taxon>Bacillati</taxon>
        <taxon>Actinomycetota</taxon>
        <taxon>Actinomycetes</taxon>
        <taxon>Micromonosporales</taxon>
        <taxon>Micromonosporaceae</taxon>
        <taxon>Virgisporangium</taxon>
    </lineage>
</organism>
<evidence type="ECO:0000313" key="3">
    <source>
        <dbReference type="Proteomes" id="UP000612585"/>
    </source>
</evidence>
<accession>A0A8J3Z928</accession>
<dbReference type="AlphaFoldDB" id="A0A8J3Z928"/>
<dbReference type="Proteomes" id="UP000612585">
    <property type="component" value="Unassembled WGS sequence"/>
</dbReference>
<comment type="caution">
    <text evidence="2">The sequence shown here is derived from an EMBL/GenBank/DDBJ whole genome shotgun (WGS) entry which is preliminary data.</text>
</comment>
<dbReference type="InterPro" id="IPR001387">
    <property type="entry name" value="Cro/C1-type_HTH"/>
</dbReference>
<protein>
    <submittedName>
        <fullName evidence="2">Transcriptional regulator</fullName>
    </submittedName>
</protein>
<evidence type="ECO:0000259" key="1">
    <source>
        <dbReference type="PROSITE" id="PS50943"/>
    </source>
</evidence>
<dbReference type="Pfam" id="PF19054">
    <property type="entry name" value="DUF5753"/>
    <property type="match status" value="1"/>
</dbReference>
<dbReference type="InterPro" id="IPR043917">
    <property type="entry name" value="DUF5753"/>
</dbReference>
<dbReference type="SMART" id="SM00530">
    <property type="entry name" value="HTH_XRE"/>
    <property type="match status" value="1"/>
</dbReference>
<gene>
    <name evidence="2" type="ORF">Vau01_071400</name>
</gene>
<dbReference type="GO" id="GO:0003677">
    <property type="term" value="F:DNA binding"/>
    <property type="evidence" value="ECO:0007669"/>
    <property type="project" value="InterPro"/>
</dbReference>
<dbReference type="Gene3D" id="1.10.260.40">
    <property type="entry name" value="lambda repressor-like DNA-binding domains"/>
    <property type="match status" value="1"/>
</dbReference>
<dbReference type="CDD" id="cd00093">
    <property type="entry name" value="HTH_XRE"/>
    <property type="match status" value="1"/>
</dbReference>
<dbReference type="EMBL" id="BOPG01000048">
    <property type="protein sequence ID" value="GIJ59624.1"/>
    <property type="molecule type" value="Genomic_DNA"/>
</dbReference>
<name>A0A8J3Z928_9ACTN</name>
<proteinExistence type="predicted"/>
<dbReference type="Pfam" id="PF13560">
    <property type="entry name" value="HTH_31"/>
    <property type="match status" value="1"/>
</dbReference>
<sequence length="282" mass="30969">MAGRRGSPTLRRRQLGQELRRLREAAGTTIDHVAERMECSASKVSRIETGQSGVSSRDIRKILAAYEVAGPKAEELVEMAREAKQRGWWQLYGTVLTGAYVGMEQAATELHSFEPLVIPGLLQTEEYARAMVLAGWPTASTEEVEQRIRVRMKRQSLLNQDDPLRLSIVLDEAALRRPVGGIDVMRRQLARLMEAGELPHVTLQVLPLAAGAHGGMDGAFTILLFDEPANQNLVFAANGAGGLFLEKDEELARYAAIFDGLRNEALSPPQSAKMIATLAKEP</sequence>
<dbReference type="InterPro" id="IPR010982">
    <property type="entry name" value="Lambda_DNA-bd_dom_sf"/>
</dbReference>
<dbReference type="RefSeq" id="WP_204002379.1">
    <property type="nucleotide sequence ID" value="NZ_BOPG01000048.1"/>
</dbReference>
<reference evidence="2" key="1">
    <citation type="submission" date="2021-01" db="EMBL/GenBank/DDBJ databases">
        <title>Whole genome shotgun sequence of Virgisporangium aurantiacum NBRC 16421.</title>
        <authorList>
            <person name="Komaki H."/>
            <person name="Tamura T."/>
        </authorList>
    </citation>
    <scope>NUCLEOTIDE SEQUENCE</scope>
    <source>
        <strain evidence="2">NBRC 16421</strain>
    </source>
</reference>
<dbReference type="PROSITE" id="PS50943">
    <property type="entry name" value="HTH_CROC1"/>
    <property type="match status" value="1"/>
</dbReference>
<dbReference type="SUPFAM" id="SSF47413">
    <property type="entry name" value="lambda repressor-like DNA-binding domains"/>
    <property type="match status" value="1"/>
</dbReference>
<evidence type="ECO:0000313" key="2">
    <source>
        <dbReference type="EMBL" id="GIJ59624.1"/>
    </source>
</evidence>